<dbReference type="Pfam" id="PF21009">
    <property type="entry name" value="SBSN_GxHH_rpt"/>
    <property type="match status" value="2"/>
</dbReference>
<evidence type="ECO:0000313" key="4">
    <source>
        <dbReference type="VGNC" id="VGNC:12096"/>
    </source>
</evidence>
<reference evidence="2 3" key="1">
    <citation type="journal article" date="2005" name="Nature">
        <title>Initial sequence of the chimpanzee genome and comparison with the human genome.</title>
        <authorList>
            <consortium name="Chimpanzee sequencing and analysis consortium"/>
        </authorList>
    </citation>
    <scope>NUCLEOTIDE SEQUENCE [LARGE SCALE GENOMIC DNA]</scope>
</reference>
<dbReference type="Bgee" id="ENSPTRG00000010847">
    <property type="expression patterns" value="Expressed in fibroblast"/>
</dbReference>
<accession>A0A2I3RCH8</accession>
<feature type="chain" id="PRO_5014113012" evidence="1">
    <location>
        <begin position="26"/>
        <end position="205"/>
    </location>
</feature>
<evidence type="ECO:0000256" key="1">
    <source>
        <dbReference type="SAM" id="SignalP"/>
    </source>
</evidence>
<dbReference type="EMBL" id="AACZ04019753">
    <property type="status" value="NOT_ANNOTATED_CDS"/>
    <property type="molecule type" value="Genomic_DNA"/>
</dbReference>
<dbReference type="PANTHER" id="PTHR23243">
    <property type="entry name" value="SUPRABASAL-SPECIFIC PROTEIN SUPRABASIN"/>
    <property type="match status" value="1"/>
</dbReference>
<organism evidence="2 3">
    <name type="scientific">Pan troglodytes</name>
    <name type="common">Chimpanzee</name>
    <dbReference type="NCBI Taxonomy" id="9598"/>
    <lineage>
        <taxon>Eukaryota</taxon>
        <taxon>Metazoa</taxon>
        <taxon>Chordata</taxon>
        <taxon>Craniata</taxon>
        <taxon>Vertebrata</taxon>
        <taxon>Euteleostomi</taxon>
        <taxon>Mammalia</taxon>
        <taxon>Eutheria</taxon>
        <taxon>Euarchontoglires</taxon>
        <taxon>Primates</taxon>
        <taxon>Haplorrhini</taxon>
        <taxon>Catarrhini</taxon>
        <taxon>Hominidae</taxon>
        <taxon>Pan</taxon>
    </lineage>
</organism>
<reference evidence="2" key="2">
    <citation type="submission" date="2025-08" db="UniProtKB">
        <authorList>
            <consortium name="Ensembl"/>
        </authorList>
    </citation>
    <scope>IDENTIFICATION</scope>
</reference>
<feature type="signal peptide" evidence="1">
    <location>
        <begin position="1"/>
        <end position="25"/>
    </location>
</feature>
<proteinExistence type="predicted"/>
<dbReference type="Proteomes" id="UP000002277">
    <property type="component" value="Chromosome 19"/>
</dbReference>
<dbReference type="VGNC" id="VGNC:12096">
    <property type="gene designation" value="SBSN"/>
</dbReference>
<keyword evidence="3" id="KW-1185">Reference proteome</keyword>
<protein>
    <submittedName>
        <fullName evidence="2">Suprabasin</fullName>
    </submittedName>
</protein>
<dbReference type="GeneTree" id="ENSGT00440000039148"/>
<gene>
    <name evidence="2 4" type="primary">SBSN</name>
</gene>
<dbReference type="PANTHER" id="PTHR23243:SF3">
    <property type="entry name" value="SUPRABASIN"/>
    <property type="match status" value="1"/>
</dbReference>
<sequence length="205" mass="21563">MHLARLVGSCSLLLLLGALSGWAASDDPIEKVIEGINRGLSNAEREVGKALDGINSGITHAGREVEKVFNGLSNMGSHTGKELDKGVQGLNHGMDKVAHEINHGIGQAGKEAEKLGHGVNNAAGQAGNEAGRFGQGTDLLVLELQASVNTPFINLPALWRVSAPWCLFSALRPDRYADPDPFPVSVWTAPRAGGQTCSLCKDPPT</sequence>
<dbReference type="InterPro" id="IPR049502">
    <property type="entry name" value="SBSN_GxHH_rpt"/>
</dbReference>
<keyword evidence="1" id="KW-0732">Signal</keyword>
<dbReference type="InterPro" id="IPR024153">
    <property type="entry name" value="Suprabasin"/>
</dbReference>
<dbReference type="Ensembl" id="ENSPTRT00000103700.1">
    <property type="protein sequence ID" value="ENSPTRP00000062323.1"/>
    <property type="gene ID" value="ENSPTRG00000010847.4"/>
</dbReference>
<dbReference type="AlphaFoldDB" id="A0A2I3RCH8"/>
<evidence type="ECO:0000313" key="2">
    <source>
        <dbReference type="Ensembl" id="ENSPTRP00000062323.1"/>
    </source>
</evidence>
<reference evidence="2" key="3">
    <citation type="submission" date="2025-09" db="UniProtKB">
        <authorList>
            <consortium name="Ensembl"/>
        </authorList>
    </citation>
    <scope>IDENTIFICATION</scope>
</reference>
<name>A0A2I3RCH8_PANTR</name>
<evidence type="ECO:0000313" key="3">
    <source>
        <dbReference type="Proteomes" id="UP000002277"/>
    </source>
</evidence>